<evidence type="ECO:0000313" key="2">
    <source>
        <dbReference type="EMBL" id="KAG2445170.1"/>
    </source>
</evidence>
<protein>
    <submittedName>
        <fullName evidence="2">Uncharacterized protein</fullName>
    </submittedName>
</protein>
<feature type="region of interest" description="Disordered" evidence="1">
    <location>
        <begin position="458"/>
        <end position="582"/>
    </location>
</feature>
<dbReference type="OrthoDB" id="550616at2759"/>
<feature type="region of interest" description="Disordered" evidence="1">
    <location>
        <begin position="791"/>
        <end position="811"/>
    </location>
</feature>
<feature type="compositionally biased region" description="Polar residues" evidence="1">
    <location>
        <begin position="389"/>
        <end position="401"/>
    </location>
</feature>
<feature type="compositionally biased region" description="Polar residues" evidence="1">
    <location>
        <begin position="1269"/>
        <end position="1279"/>
    </location>
</feature>
<feature type="region of interest" description="Disordered" evidence="1">
    <location>
        <begin position="1129"/>
        <end position="1193"/>
    </location>
</feature>
<feature type="compositionally biased region" description="Basic residues" evidence="1">
    <location>
        <begin position="860"/>
        <end position="870"/>
    </location>
</feature>
<feature type="compositionally biased region" description="Low complexity" evidence="1">
    <location>
        <begin position="536"/>
        <end position="547"/>
    </location>
</feature>
<name>A0A835WDF8_9CHLO</name>
<keyword evidence="3" id="KW-1185">Reference proteome</keyword>
<reference evidence="2" key="1">
    <citation type="journal article" date="2020" name="bioRxiv">
        <title>Comparative genomics of Chlamydomonas.</title>
        <authorList>
            <person name="Craig R.J."/>
            <person name="Hasan A.R."/>
            <person name="Ness R.W."/>
            <person name="Keightley P.D."/>
        </authorList>
    </citation>
    <scope>NUCLEOTIDE SEQUENCE</scope>
    <source>
        <strain evidence="2">CCAP 11/173</strain>
    </source>
</reference>
<dbReference type="Proteomes" id="UP000613740">
    <property type="component" value="Unassembled WGS sequence"/>
</dbReference>
<dbReference type="Gene3D" id="2.60.210.10">
    <property type="entry name" value="Apoptosis, Tumor Necrosis Factor Receptor Associated Protein 2, Chain A"/>
    <property type="match status" value="1"/>
</dbReference>
<organism evidence="2 3">
    <name type="scientific">Chlamydomonas schloesseri</name>
    <dbReference type="NCBI Taxonomy" id="2026947"/>
    <lineage>
        <taxon>Eukaryota</taxon>
        <taxon>Viridiplantae</taxon>
        <taxon>Chlorophyta</taxon>
        <taxon>core chlorophytes</taxon>
        <taxon>Chlorophyceae</taxon>
        <taxon>CS clade</taxon>
        <taxon>Chlamydomonadales</taxon>
        <taxon>Chlamydomonadaceae</taxon>
        <taxon>Chlamydomonas</taxon>
    </lineage>
</organism>
<comment type="caution">
    <text evidence="2">The sequence shown here is derived from an EMBL/GenBank/DDBJ whole genome shotgun (WGS) entry which is preliminary data.</text>
</comment>
<evidence type="ECO:0000313" key="3">
    <source>
        <dbReference type="Proteomes" id="UP000613740"/>
    </source>
</evidence>
<evidence type="ECO:0000256" key="1">
    <source>
        <dbReference type="SAM" id="MobiDB-lite"/>
    </source>
</evidence>
<feature type="compositionally biased region" description="Polar residues" evidence="1">
    <location>
        <begin position="525"/>
        <end position="535"/>
    </location>
</feature>
<dbReference type="EMBL" id="JAEHOD010000027">
    <property type="protein sequence ID" value="KAG2445170.1"/>
    <property type="molecule type" value="Genomic_DNA"/>
</dbReference>
<feature type="compositionally biased region" description="Acidic residues" evidence="1">
    <location>
        <begin position="765"/>
        <end position="775"/>
    </location>
</feature>
<feature type="compositionally biased region" description="Basic residues" evidence="1">
    <location>
        <begin position="305"/>
        <end position="329"/>
    </location>
</feature>
<feature type="compositionally biased region" description="Gly residues" evidence="1">
    <location>
        <begin position="346"/>
        <end position="370"/>
    </location>
</feature>
<sequence length="1393" mass="132786">MRGKRPHVVQETQHNFTRFRTNWGFNKLVLRTALLDPAEGWLDAEGSLVLRVDVRQVVPHWDEYAGVERQHYDTVRSSAALAAALAARGVSDLALSLAFTEDGRSRVDYSLHGRVYDTAAELRAALAASSESLRDFFASSAAAATLGDLVGPAAVDGGGAAAPGVAGQGAVAGGTAAMAPNVGDAAAAPPAPRGAAGGVAATALPSRYSSLTALGINIDVAPASGIAGAFSGRVGGGAGSLGAGNNGGAGGASSGIVAELAARLSLLGGYVTTPMAVGGVAYLAVAVAFQVRSWGRSIAALLSRGGKHKDKHGHAKPGAKGGKQLKGKSRSNSSGRHHDSPVPGSSSGGGGGAGVCGSSGGGISGGGTAGLHGPHGHAHAHTAHAPTGSPNALSPSNSQSRRTAAATAAAAAAAVAAAAPAAQTAVVAAAAATAATPDATGAASVPVAVDRAVKSCGGAGLRLSGKTSTPGDTLAAGARNASSSTAQPPASPAATAVAVAPATGGRRARSGGGAPAVSEAGVASAPSTSVGLSNGATPSTASASTATLVQEPTQAPVPSLLFPSAQPPPLPPLTGSGGAGHSAPLDTPAVWLLPLTHAATNATAVTSASAGDACSAALGGSAWDWRHPSDQRAFLGPPSLLGLGLGPRQDGGGLLAAVQPSSAPQPFLERRLRQQLSGGGAGAAGRLRAGAGPGMDGADGGVAAGAGASFFSPPTTTGLLSRSLEGCAAAFGLGREAGPYSLMAGGLYPADDSSRGASGNVTALGDEEEDDDEADGSIPAWVANSLLDAAAREEEEQQERLARSGSSSTRCASAGGVAATAAAALAAAPAPAEPAGPGSAPMQGRSRVEAGSGGGAGQKRGARAHRRGKAGGRGEAVTAAPTAVAAAAHGPGNAAANAQERTVEAAAVQEPAAARSVTPSPVATPEVPQSCGSADPGAVATAAAAAAGGTGAVSTGQPTSMAFPAPDSMPATSIVGIAGWVRAMAPVMLRAWQTGGWRGIIRSAAALYRGSVAGQDVAAGAAAADTAAGPGGLLAAESVFDGLQRELAKRLAVVLVATARGMLALAASLVEDDGTAGDAAAGDGAAGAAASATGAAAPVQPAESTDGDAGTPAAPAICKPQSNAVNCSGGGGGGGSSSDLCEQDQIVDPPPHLAARRGGGRSVAPGPVSLPATAHATANGSGGGAGPSAPASGPLTAAPGSLAAAPWDAWGSGAVSITSVSCASASASVSAGLPSRTAAPVTATVTAPAATVTVSAGGALGTGALWSGRSWSQPQQQVQSGSAGRLAGAAGGVGGMGEAGGGTGGGSGSRAAGLLAMGVQLGLVARPLREEPCCQLCLRHAPDCGLVHADSICVAACFGCAQQLASAPASAPVSCPFCSKAIVSVLAVQTVEP</sequence>
<feature type="region of interest" description="Disordered" evidence="1">
    <location>
        <begin position="830"/>
        <end position="936"/>
    </location>
</feature>
<feature type="compositionally biased region" description="Low complexity" evidence="1">
    <location>
        <begin position="830"/>
        <end position="845"/>
    </location>
</feature>
<proteinExistence type="predicted"/>
<gene>
    <name evidence="2" type="ORF">HYH02_008638</name>
</gene>
<feature type="region of interest" description="Disordered" evidence="1">
    <location>
        <begin position="304"/>
        <end position="401"/>
    </location>
</feature>
<feature type="compositionally biased region" description="Low complexity" evidence="1">
    <location>
        <begin position="875"/>
        <end position="914"/>
    </location>
</feature>
<accession>A0A835WDF8</accession>
<feature type="region of interest" description="Disordered" evidence="1">
    <location>
        <begin position="1265"/>
        <end position="1286"/>
    </location>
</feature>
<feature type="compositionally biased region" description="Low complexity" evidence="1">
    <location>
        <begin position="481"/>
        <end position="505"/>
    </location>
</feature>
<feature type="region of interest" description="Disordered" evidence="1">
    <location>
        <begin position="749"/>
        <end position="775"/>
    </location>
</feature>
<dbReference type="SUPFAM" id="SSF49599">
    <property type="entry name" value="TRAF domain-like"/>
    <property type="match status" value="1"/>
</dbReference>
<dbReference type="InterPro" id="IPR008974">
    <property type="entry name" value="TRAF-like"/>
</dbReference>